<dbReference type="EMBL" id="JACXSS010000001">
    <property type="protein sequence ID" value="MBD9358442.1"/>
    <property type="molecule type" value="Genomic_DNA"/>
</dbReference>
<keyword evidence="4" id="KW-1185">Reference proteome</keyword>
<dbReference type="Proteomes" id="UP000652176">
    <property type="component" value="Unassembled WGS sequence"/>
</dbReference>
<dbReference type="PANTHER" id="PTHR30273:SF2">
    <property type="entry name" value="PROTEIN FECR"/>
    <property type="match status" value="1"/>
</dbReference>
<evidence type="ECO:0000259" key="2">
    <source>
        <dbReference type="Pfam" id="PF16220"/>
    </source>
</evidence>
<comment type="caution">
    <text evidence="3">The sequence shown here is derived from an EMBL/GenBank/DDBJ whole genome shotgun (WGS) entry which is preliminary data.</text>
</comment>
<feature type="domain" description="FecR protein" evidence="1">
    <location>
        <begin position="119"/>
        <end position="211"/>
    </location>
</feature>
<accession>A0ABR9D5N9</accession>
<gene>
    <name evidence="3" type="ORF">IE877_21620</name>
</gene>
<proteinExistence type="predicted"/>
<dbReference type="Pfam" id="PF16220">
    <property type="entry name" value="DUF4880"/>
    <property type="match status" value="1"/>
</dbReference>
<organism evidence="3 4">
    <name type="scientific">Methylomonas albis</name>
    <dbReference type="NCBI Taxonomy" id="1854563"/>
    <lineage>
        <taxon>Bacteria</taxon>
        <taxon>Pseudomonadati</taxon>
        <taxon>Pseudomonadota</taxon>
        <taxon>Gammaproteobacteria</taxon>
        <taxon>Methylococcales</taxon>
        <taxon>Methylococcaceae</taxon>
        <taxon>Methylomonas</taxon>
    </lineage>
</organism>
<dbReference type="InterPro" id="IPR012373">
    <property type="entry name" value="Ferrdict_sens_TM"/>
</dbReference>
<feature type="domain" description="FecR N-terminal" evidence="2">
    <location>
        <begin position="14"/>
        <end position="56"/>
    </location>
</feature>
<dbReference type="InterPro" id="IPR032623">
    <property type="entry name" value="FecR_N"/>
</dbReference>
<dbReference type="PANTHER" id="PTHR30273">
    <property type="entry name" value="PERIPLASMIC SIGNAL SENSOR AND SIGMA FACTOR ACTIVATOR FECR-RELATED"/>
    <property type="match status" value="1"/>
</dbReference>
<dbReference type="Pfam" id="PF04773">
    <property type="entry name" value="FecR"/>
    <property type="match status" value="1"/>
</dbReference>
<evidence type="ECO:0000259" key="1">
    <source>
        <dbReference type="Pfam" id="PF04773"/>
    </source>
</evidence>
<evidence type="ECO:0000313" key="4">
    <source>
        <dbReference type="Proteomes" id="UP000652176"/>
    </source>
</evidence>
<dbReference type="RefSeq" id="WP_192376659.1">
    <property type="nucleotide sequence ID" value="NZ_CAJHIV010000001.1"/>
</dbReference>
<name>A0ABR9D5N9_9GAMM</name>
<sequence>MNINPDNSGESLADQAIDWLVQMRSGSVTDAMRCEFEVWYRQDDAHRQAYVEAEMLWGSVAEAVKAAPPANLPAGQLRSVPQAVAIRRRPRLAGLALAASLLLGAMLGRGMLQDWLLSDYATAVGEQQQIQLADGSSVLLNTDTALALDWSAERRRVVLLRGQAEFKVVADTHRPFEVVAGDTAVRALGTVFDVARRESGAVEVSVTEHAVAVRLTDKPDVVPMRVEEGQHLQYVGSGGLNKPDAANLKQLNAWKRGKLIFNDQALADVVTELNRYSKAKILLQGQEITHFRVSGVFPTDSLAMLDALQKSLSIRMTKLGPWLVILHM</sequence>
<reference evidence="3 4" key="1">
    <citation type="submission" date="2020-09" db="EMBL/GenBank/DDBJ databases">
        <title>Methylomonas albis sp. nov. and Methylomonas fluvii sp. nov.: Two cold-adapted methanotrophs from the River Elbe and an amended description of Methylovulum psychrotolerans strain Eb1.</title>
        <authorList>
            <person name="Bussmann I.K."/>
            <person name="Klings K.-W."/>
            <person name="Warnstedt J."/>
            <person name="Hoppert M."/>
            <person name="Saborowski A."/>
            <person name="Horn F."/>
            <person name="Liebner S."/>
        </authorList>
    </citation>
    <scope>NUCLEOTIDE SEQUENCE [LARGE SCALE GENOMIC DNA]</scope>
    <source>
        <strain evidence="3 4">EbA</strain>
    </source>
</reference>
<dbReference type="Gene3D" id="3.55.50.30">
    <property type="match status" value="1"/>
</dbReference>
<protein>
    <submittedName>
        <fullName evidence="3">FecR family protein</fullName>
    </submittedName>
</protein>
<evidence type="ECO:0000313" key="3">
    <source>
        <dbReference type="EMBL" id="MBD9358442.1"/>
    </source>
</evidence>
<dbReference type="InterPro" id="IPR006860">
    <property type="entry name" value="FecR"/>
</dbReference>
<dbReference type="Gene3D" id="2.60.120.1440">
    <property type="match status" value="1"/>
</dbReference>
<dbReference type="PIRSF" id="PIRSF018266">
    <property type="entry name" value="FecR"/>
    <property type="match status" value="1"/>
</dbReference>